<comment type="caution">
    <text evidence="9">The sequence shown here is derived from an EMBL/GenBank/DDBJ whole genome shotgun (WGS) entry which is preliminary data.</text>
</comment>
<dbReference type="GO" id="GO:0006071">
    <property type="term" value="P:glycerol metabolic process"/>
    <property type="evidence" value="ECO:0007669"/>
    <property type="project" value="UniProtKB-KW"/>
</dbReference>
<dbReference type="Pfam" id="PF03009">
    <property type="entry name" value="GDPD"/>
    <property type="match status" value="1"/>
</dbReference>
<evidence type="ECO:0000256" key="2">
    <source>
        <dbReference type="ARBA" id="ARBA00012247"/>
    </source>
</evidence>
<feature type="domain" description="GP-PDE" evidence="8">
    <location>
        <begin position="31"/>
        <end position="341"/>
    </location>
</feature>
<gene>
    <name evidence="9" type="ORF">LSH36_133g05073</name>
</gene>
<evidence type="ECO:0000256" key="7">
    <source>
        <dbReference type="SAM" id="SignalP"/>
    </source>
</evidence>
<evidence type="ECO:0000256" key="3">
    <source>
        <dbReference type="ARBA" id="ARBA00022729"/>
    </source>
</evidence>
<dbReference type="PROSITE" id="PS51704">
    <property type="entry name" value="GP_PDE"/>
    <property type="match status" value="1"/>
</dbReference>
<keyword evidence="5" id="KW-0378">Hydrolase</keyword>
<dbReference type="AlphaFoldDB" id="A0AAD9JXS8"/>
<feature type="chain" id="PRO_5042066440" description="glycerophosphodiester phosphodiesterase" evidence="7">
    <location>
        <begin position="19"/>
        <end position="383"/>
    </location>
</feature>
<evidence type="ECO:0000259" key="8">
    <source>
        <dbReference type="PROSITE" id="PS51704"/>
    </source>
</evidence>
<dbReference type="PANTHER" id="PTHR43620:SF7">
    <property type="entry name" value="GLYCEROPHOSPHODIESTER PHOSPHODIESTERASE GDPD5-RELATED"/>
    <property type="match status" value="1"/>
</dbReference>
<dbReference type="Gene3D" id="3.20.20.190">
    <property type="entry name" value="Phosphatidylinositol (PI) phosphodiesterase"/>
    <property type="match status" value="1"/>
</dbReference>
<reference evidence="9" key="1">
    <citation type="journal article" date="2023" name="Mol. Biol. Evol.">
        <title>Third-Generation Sequencing Reveals the Adaptive Role of the Epigenome in Three Deep-Sea Polychaetes.</title>
        <authorList>
            <person name="Perez M."/>
            <person name="Aroh O."/>
            <person name="Sun Y."/>
            <person name="Lan Y."/>
            <person name="Juniper S.K."/>
            <person name="Young C.R."/>
            <person name="Angers B."/>
            <person name="Qian P.Y."/>
        </authorList>
    </citation>
    <scope>NUCLEOTIDE SEQUENCE</scope>
    <source>
        <strain evidence="9">P08H-3</strain>
    </source>
</reference>
<organism evidence="9 10">
    <name type="scientific">Paralvinella palmiformis</name>
    <dbReference type="NCBI Taxonomy" id="53620"/>
    <lineage>
        <taxon>Eukaryota</taxon>
        <taxon>Metazoa</taxon>
        <taxon>Spiralia</taxon>
        <taxon>Lophotrochozoa</taxon>
        <taxon>Annelida</taxon>
        <taxon>Polychaeta</taxon>
        <taxon>Sedentaria</taxon>
        <taxon>Canalipalpata</taxon>
        <taxon>Terebellida</taxon>
        <taxon>Terebelliformia</taxon>
        <taxon>Alvinellidae</taxon>
        <taxon>Paralvinella</taxon>
    </lineage>
</organism>
<dbReference type="InterPro" id="IPR017946">
    <property type="entry name" value="PLC-like_Pdiesterase_TIM-brl"/>
</dbReference>
<comment type="catalytic activity">
    <reaction evidence="6">
        <text>a sn-glycero-3-phosphodiester + H2O = an alcohol + sn-glycerol 3-phosphate + H(+)</text>
        <dbReference type="Rhea" id="RHEA:12969"/>
        <dbReference type="ChEBI" id="CHEBI:15377"/>
        <dbReference type="ChEBI" id="CHEBI:15378"/>
        <dbReference type="ChEBI" id="CHEBI:30879"/>
        <dbReference type="ChEBI" id="CHEBI:57597"/>
        <dbReference type="ChEBI" id="CHEBI:83408"/>
        <dbReference type="EC" id="3.1.4.46"/>
    </reaction>
</comment>
<sequence>MLVQYPVLLLLIIGRVLTKVNSVTTERTSRPLIIGHRGAPGIYPENTLPGYRQAIADHADYIECDVFPTKDRQLVCLHDPYLSPITDVANRTEFADRRRTMFVPDYGQHDDWFLFDFTLDELKTLRLKQRDSFRDQSHNGKYPLTSFDEYVQVAKNAGRPVGIYPEIKLPELINDQPFMNGTRIEDIFLDSLKRHGYTKRNDLCFVQSFSEEALRYIKGKTELRLVMMVWLEEHIRGPNLNESKIDEWSEMYYGFGAWKPQIVNYYDDENGYKNWIGSETGLIQEVLRTGLKFHVYTFRNEDRYLAWDFKQDPINEYLYFDQLGDIEAYFTDFPGTMYRAFEERYGRHPTDSTCPTNVAGPARPWLASQIITFMAMIVRQFVR</sequence>
<dbReference type="EMBL" id="JAODUP010000133">
    <property type="protein sequence ID" value="KAK2160453.1"/>
    <property type="molecule type" value="Genomic_DNA"/>
</dbReference>
<dbReference type="EC" id="3.1.4.46" evidence="2"/>
<evidence type="ECO:0000256" key="4">
    <source>
        <dbReference type="ARBA" id="ARBA00022798"/>
    </source>
</evidence>
<evidence type="ECO:0000313" key="10">
    <source>
        <dbReference type="Proteomes" id="UP001208570"/>
    </source>
</evidence>
<dbReference type="Proteomes" id="UP001208570">
    <property type="component" value="Unassembled WGS sequence"/>
</dbReference>
<comment type="similarity">
    <text evidence="1">Belongs to the glycerophosphoryl diester phosphodiesterase family.</text>
</comment>
<accession>A0AAD9JXS8</accession>
<evidence type="ECO:0000256" key="1">
    <source>
        <dbReference type="ARBA" id="ARBA00007277"/>
    </source>
</evidence>
<keyword evidence="4" id="KW-0319">Glycerol metabolism</keyword>
<dbReference type="PANTHER" id="PTHR43620">
    <property type="entry name" value="GLYCEROPHOSPHORYL DIESTER PHOSPHODIESTERASE"/>
    <property type="match status" value="1"/>
</dbReference>
<dbReference type="GO" id="GO:0006629">
    <property type="term" value="P:lipid metabolic process"/>
    <property type="evidence" value="ECO:0007669"/>
    <property type="project" value="InterPro"/>
</dbReference>
<evidence type="ECO:0000256" key="6">
    <source>
        <dbReference type="ARBA" id="ARBA00047512"/>
    </source>
</evidence>
<evidence type="ECO:0000313" key="9">
    <source>
        <dbReference type="EMBL" id="KAK2160453.1"/>
    </source>
</evidence>
<dbReference type="InterPro" id="IPR030395">
    <property type="entry name" value="GP_PDE_dom"/>
</dbReference>
<protein>
    <recommendedName>
        <fullName evidence="2">glycerophosphodiester phosphodiesterase</fullName>
        <ecNumber evidence="2">3.1.4.46</ecNumber>
    </recommendedName>
</protein>
<dbReference type="GO" id="GO:0008889">
    <property type="term" value="F:glycerophosphodiester phosphodiesterase activity"/>
    <property type="evidence" value="ECO:0007669"/>
    <property type="project" value="UniProtKB-EC"/>
</dbReference>
<evidence type="ECO:0000256" key="5">
    <source>
        <dbReference type="ARBA" id="ARBA00022801"/>
    </source>
</evidence>
<proteinExistence type="inferred from homology"/>
<feature type="signal peptide" evidence="7">
    <location>
        <begin position="1"/>
        <end position="18"/>
    </location>
</feature>
<name>A0AAD9JXS8_9ANNE</name>
<keyword evidence="3 7" id="KW-0732">Signal</keyword>
<dbReference type="SUPFAM" id="SSF51695">
    <property type="entry name" value="PLC-like phosphodiesterases"/>
    <property type="match status" value="1"/>
</dbReference>
<keyword evidence="10" id="KW-1185">Reference proteome</keyword>